<organism evidence="1">
    <name type="scientific">uncultured Caudovirales phage</name>
    <dbReference type="NCBI Taxonomy" id="2100421"/>
    <lineage>
        <taxon>Viruses</taxon>
        <taxon>Duplodnaviria</taxon>
        <taxon>Heunggongvirae</taxon>
        <taxon>Uroviricota</taxon>
        <taxon>Caudoviricetes</taxon>
        <taxon>Peduoviridae</taxon>
        <taxon>Maltschvirus</taxon>
        <taxon>Maltschvirus maltsch</taxon>
    </lineage>
</organism>
<accession>A0A6J5LWM6</accession>
<evidence type="ECO:0000313" key="1">
    <source>
        <dbReference type="EMBL" id="CAB4138895.1"/>
    </source>
</evidence>
<proteinExistence type="predicted"/>
<gene>
    <name evidence="1" type="ORF">UFOVP336_1</name>
</gene>
<protein>
    <submittedName>
        <fullName evidence="1">Uncharacterized protein</fullName>
    </submittedName>
</protein>
<feature type="non-terminal residue" evidence="1">
    <location>
        <position position="278"/>
    </location>
</feature>
<sequence>MADNTTLNAGTGGDVIASDDIGGVKFQRIKLIHGADGTNDGDVSSVNPFPTSHNATVFRFSSNNTSTAQLAAGATFTGVIETALDQPSISLLLTSDQPTTLTVRQFIDIAGTRAVPDVVFYVAASTGFSRSFTLNGNYVQVLAQNTGASTTTTFNLNTAYGDLAGADPSGVLPVTELPLVLNGQSAQTAVVNNILTPTSGAAALNVSGMRSASVQVTSTGTGGTFIFEQSNDGTNWVALPVFNAALATGVPITAAITATASAIVYSFPLRCSLLRLRI</sequence>
<name>A0A6J5LWM6_9CAUD</name>
<dbReference type="EMBL" id="LR796359">
    <property type="protein sequence ID" value="CAB4138895.1"/>
    <property type="molecule type" value="Genomic_DNA"/>
</dbReference>
<reference evidence="1" key="1">
    <citation type="submission" date="2020-04" db="EMBL/GenBank/DDBJ databases">
        <authorList>
            <person name="Chiriac C."/>
            <person name="Salcher M."/>
            <person name="Ghai R."/>
            <person name="Kavagutti S V."/>
        </authorList>
    </citation>
    <scope>NUCLEOTIDE SEQUENCE</scope>
</reference>